<dbReference type="InterPro" id="IPR019826">
    <property type="entry name" value="Carboxylesterase_B_AS"/>
</dbReference>
<feature type="active site" description="Charge relay system" evidence="4">
    <location>
        <position position="318"/>
    </location>
</feature>
<dbReference type="Gene3D" id="3.40.50.1820">
    <property type="entry name" value="alpha/beta hydrolase"/>
    <property type="match status" value="1"/>
</dbReference>
<reference evidence="7 8" key="1">
    <citation type="submission" date="2018-06" db="EMBL/GenBank/DDBJ databases">
        <title>Genomic Encyclopedia of Archaeal and Bacterial Type Strains, Phase II (KMG-II): from individual species to whole genera.</title>
        <authorList>
            <person name="Goeker M."/>
        </authorList>
    </citation>
    <scope>NUCLEOTIDE SEQUENCE [LARGE SCALE GENOMIC DNA]</scope>
    <source>
        <strain evidence="7 8">ATCC BAA-1881</strain>
    </source>
</reference>
<dbReference type="Proteomes" id="UP000248806">
    <property type="component" value="Unassembled WGS sequence"/>
</dbReference>
<dbReference type="PANTHER" id="PTHR11559">
    <property type="entry name" value="CARBOXYLESTERASE"/>
    <property type="match status" value="1"/>
</dbReference>
<name>A0A326UAQ1_THEHA</name>
<dbReference type="InterPro" id="IPR019819">
    <property type="entry name" value="Carboxylesterase_B_CS"/>
</dbReference>
<evidence type="ECO:0000313" key="7">
    <source>
        <dbReference type="EMBL" id="PZW34336.1"/>
    </source>
</evidence>
<dbReference type="GO" id="GO:0004104">
    <property type="term" value="F:cholinesterase activity"/>
    <property type="evidence" value="ECO:0007669"/>
    <property type="project" value="InterPro"/>
</dbReference>
<comment type="similarity">
    <text evidence="1 5">Belongs to the type-B carboxylesterase/lipase family.</text>
</comment>
<evidence type="ECO:0000256" key="1">
    <source>
        <dbReference type="ARBA" id="ARBA00005964"/>
    </source>
</evidence>
<dbReference type="InterPro" id="IPR000997">
    <property type="entry name" value="Cholinesterase"/>
</dbReference>
<dbReference type="PRINTS" id="PR00878">
    <property type="entry name" value="CHOLNESTRASE"/>
</dbReference>
<comment type="caution">
    <text evidence="7">The sequence shown here is derived from an EMBL/GenBank/DDBJ whole genome shotgun (WGS) entry which is preliminary data.</text>
</comment>
<keyword evidence="3 5" id="KW-0378">Hydrolase</keyword>
<gene>
    <name evidence="7" type="ORF">EI42_01173</name>
</gene>
<evidence type="ECO:0000256" key="4">
    <source>
        <dbReference type="PIRSR" id="PIRSR600997-1"/>
    </source>
</evidence>
<dbReference type="PROSITE" id="PS01173">
    <property type="entry name" value="LIPASE_GDXG_HIS"/>
    <property type="match status" value="1"/>
</dbReference>
<accession>A0A326UAQ1</accession>
<dbReference type="SUPFAM" id="SSF53474">
    <property type="entry name" value="alpha/beta-Hydrolases"/>
    <property type="match status" value="1"/>
</dbReference>
<dbReference type="PROSITE" id="PS00941">
    <property type="entry name" value="CARBOXYLESTERASE_B_2"/>
    <property type="match status" value="1"/>
</dbReference>
<dbReference type="EC" id="3.1.1.-" evidence="5"/>
<keyword evidence="8" id="KW-1185">Reference proteome</keyword>
<dbReference type="Pfam" id="PF00135">
    <property type="entry name" value="COesterase"/>
    <property type="match status" value="1"/>
</dbReference>
<evidence type="ECO:0000313" key="8">
    <source>
        <dbReference type="Proteomes" id="UP000248806"/>
    </source>
</evidence>
<dbReference type="InterPro" id="IPR029058">
    <property type="entry name" value="AB_hydrolase_fold"/>
</dbReference>
<evidence type="ECO:0000259" key="6">
    <source>
        <dbReference type="Pfam" id="PF00135"/>
    </source>
</evidence>
<dbReference type="InterPro" id="IPR050309">
    <property type="entry name" value="Type-B_Carboxylest/Lipase"/>
</dbReference>
<comment type="similarity">
    <text evidence="2">Belongs to the 'GDXG' lipolytic enzyme family.</text>
</comment>
<dbReference type="InterPro" id="IPR002018">
    <property type="entry name" value="CarbesteraseB"/>
</dbReference>
<feature type="active site" description="Charge relay system" evidence="4">
    <location>
        <position position="411"/>
    </location>
</feature>
<feature type="domain" description="Carboxylesterase type B" evidence="6">
    <location>
        <begin position="8"/>
        <end position="479"/>
    </location>
</feature>
<feature type="active site" description="Acyl-ester intermediate" evidence="4">
    <location>
        <position position="200"/>
    </location>
</feature>
<evidence type="ECO:0000256" key="2">
    <source>
        <dbReference type="ARBA" id="ARBA00010515"/>
    </source>
</evidence>
<dbReference type="PROSITE" id="PS00122">
    <property type="entry name" value="CARBOXYLESTERASE_B_1"/>
    <property type="match status" value="1"/>
</dbReference>
<organism evidence="7 8">
    <name type="scientific">Thermosporothrix hazakensis</name>
    <dbReference type="NCBI Taxonomy" id="644383"/>
    <lineage>
        <taxon>Bacteria</taxon>
        <taxon>Bacillati</taxon>
        <taxon>Chloroflexota</taxon>
        <taxon>Ktedonobacteria</taxon>
        <taxon>Ktedonobacterales</taxon>
        <taxon>Thermosporotrichaceae</taxon>
        <taxon>Thermosporothrix</taxon>
    </lineage>
</organism>
<dbReference type="AlphaFoldDB" id="A0A326UAQ1"/>
<evidence type="ECO:0000256" key="5">
    <source>
        <dbReference type="RuleBase" id="RU361235"/>
    </source>
</evidence>
<proteinExistence type="inferred from homology"/>
<evidence type="ECO:0000256" key="3">
    <source>
        <dbReference type="ARBA" id="ARBA00022801"/>
    </source>
</evidence>
<protein>
    <recommendedName>
        <fullName evidence="5">Carboxylic ester hydrolase</fullName>
        <ecNumber evidence="5">3.1.1.-</ecNumber>
    </recommendedName>
</protein>
<dbReference type="InterPro" id="IPR002168">
    <property type="entry name" value="Lipase_GDXG_HIS_AS"/>
</dbReference>
<dbReference type="EMBL" id="QKUF01000002">
    <property type="protein sequence ID" value="PZW34336.1"/>
    <property type="molecule type" value="Genomic_DNA"/>
</dbReference>
<sequence>MKQGSIMQTTVETRYGKIRGTELSKSIVWKGIPYAQPLAGPLRFQPPQPPEPWTGTRDATEFSPIAPQPILQEQRLSQIFTGKQGKPPVIGEDCLTLNIWAPQDRSQKHPVMVWIHGGAFVSGSGSTPLYDGESLATEGDVVVVTINYRLGAPGFLYLENEGQPQCNRGLLDQIAALRWVQENIAAFGGDPDNVTVFGESAGAMSIGTLLAMPAARGLFHQAILQSGASHAVSTKEQAEQQAGDFWKALGKEQPDLNALAELPFEEIIQAQVRSAEGKTQMSYQPVIDGVTLPQAPIDAVASGSAREVSLLIGTNRDEWKLFEAMQTMKVPFNEEIFAKAFGPAAPAVQAAYTADQRGETPAEVWSSVQTDRIFRIPAIRLAERQIQHSPVWMYRFDWVSPVLYGRLGACHGLEIPFVWNTIEKAAALTGNTSDSHALGRRMRAAWIAFAHTGSPEAEDLPHWPRYDLERRATMIFNTSCAVIDDPEPHTRALWERLM</sequence>